<dbReference type="STRING" id="765257.A0A0D0A018"/>
<organism evidence="1 2">
    <name type="scientific">Pisolithus microcarpus 441</name>
    <dbReference type="NCBI Taxonomy" id="765257"/>
    <lineage>
        <taxon>Eukaryota</taxon>
        <taxon>Fungi</taxon>
        <taxon>Dikarya</taxon>
        <taxon>Basidiomycota</taxon>
        <taxon>Agaricomycotina</taxon>
        <taxon>Agaricomycetes</taxon>
        <taxon>Agaricomycetidae</taxon>
        <taxon>Boletales</taxon>
        <taxon>Sclerodermatineae</taxon>
        <taxon>Pisolithaceae</taxon>
        <taxon>Pisolithus</taxon>
    </lineage>
</organism>
<evidence type="ECO:0000313" key="1">
    <source>
        <dbReference type="EMBL" id="KIK25393.1"/>
    </source>
</evidence>
<proteinExistence type="predicted"/>
<dbReference type="Proteomes" id="UP000054018">
    <property type="component" value="Unassembled WGS sequence"/>
</dbReference>
<accession>A0A0D0A018</accession>
<dbReference type="AlphaFoldDB" id="A0A0D0A018"/>
<gene>
    <name evidence="1" type="ORF">PISMIDRAFT_96919</name>
</gene>
<evidence type="ECO:0000313" key="2">
    <source>
        <dbReference type="Proteomes" id="UP000054018"/>
    </source>
</evidence>
<reference evidence="2" key="2">
    <citation type="submission" date="2015-01" db="EMBL/GenBank/DDBJ databases">
        <title>Evolutionary Origins and Diversification of the Mycorrhizal Mutualists.</title>
        <authorList>
            <consortium name="DOE Joint Genome Institute"/>
            <consortium name="Mycorrhizal Genomics Consortium"/>
            <person name="Kohler A."/>
            <person name="Kuo A."/>
            <person name="Nagy L.G."/>
            <person name="Floudas D."/>
            <person name="Copeland A."/>
            <person name="Barry K.W."/>
            <person name="Cichocki N."/>
            <person name="Veneault-Fourrey C."/>
            <person name="LaButti K."/>
            <person name="Lindquist E.A."/>
            <person name="Lipzen A."/>
            <person name="Lundell T."/>
            <person name="Morin E."/>
            <person name="Murat C."/>
            <person name="Riley R."/>
            <person name="Ohm R."/>
            <person name="Sun H."/>
            <person name="Tunlid A."/>
            <person name="Henrissat B."/>
            <person name="Grigoriev I.V."/>
            <person name="Hibbett D.S."/>
            <person name="Martin F."/>
        </authorList>
    </citation>
    <scope>NUCLEOTIDE SEQUENCE [LARGE SCALE GENOMIC DNA]</scope>
    <source>
        <strain evidence="2">441</strain>
    </source>
</reference>
<dbReference type="EMBL" id="KN833708">
    <property type="protein sequence ID" value="KIK25393.1"/>
    <property type="molecule type" value="Genomic_DNA"/>
</dbReference>
<reference evidence="1 2" key="1">
    <citation type="submission" date="2014-04" db="EMBL/GenBank/DDBJ databases">
        <authorList>
            <consortium name="DOE Joint Genome Institute"/>
            <person name="Kuo A."/>
            <person name="Kohler A."/>
            <person name="Costa M.D."/>
            <person name="Nagy L.G."/>
            <person name="Floudas D."/>
            <person name="Copeland A."/>
            <person name="Barry K.W."/>
            <person name="Cichocki N."/>
            <person name="Veneault-Fourrey C."/>
            <person name="LaButti K."/>
            <person name="Lindquist E.A."/>
            <person name="Lipzen A."/>
            <person name="Lundell T."/>
            <person name="Morin E."/>
            <person name="Murat C."/>
            <person name="Sun H."/>
            <person name="Tunlid A."/>
            <person name="Henrissat B."/>
            <person name="Grigoriev I.V."/>
            <person name="Hibbett D.S."/>
            <person name="Martin F."/>
            <person name="Nordberg H.P."/>
            <person name="Cantor M.N."/>
            <person name="Hua S.X."/>
        </authorList>
    </citation>
    <scope>NUCLEOTIDE SEQUENCE [LARGE SCALE GENOMIC DNA]</scope>
    <source>
        <strain evidence="1 2">441</strain>
    </source>
</reference>
<sequence>MELAHLLGMHRNMLLSYMKYHGIECCYLALSNAELDQLIMQFKAAHPDSSLCYVIGHLQALSHHVQYQ</sequence>
<dbReference type="HOGENOM" id="CLU_199240_0_0_1"/>
<protein>
    <submittedName>
        <fullName evidence="1">Uncharacterized protein</fullName>
    </submittedName>
</protein>
<keyword evidence="2" id="KW-1185">Reference proteome</keyword>
<name>A0A0D0A018_9AGAM</name>
<dbReference type="OrthoDB" id="2686689at2759"/>